<dbReference type="EMBL" id="MRCA01000005">
    <property type="protein sequence ID" value="OKH13924.1"/>
    <property type="molecule type" value="Genomic_DNA"/>
</dbReference>
<sequence length="201" mass="23171">MIQQREFPDWNNLYQERQVETMPWYNPDIDADLEQALIELKIDSGTVLDLGTGPGTQAIALAKKGFWVTGSDISEAAITQADSKAKEEGLDISFIQDDIFKSRLDQEFDFVFDRGCFHVFHPDLRQDYVRIVHSLIKPKGYLFVKCFSHLETREGGPYRFTPEEIKQIFGDRFHVISIHETVYQGTLDPLPKALFSILQRL</sequence>
<dbReference type="Gene3D" id="3.40.50.150">
    <property type="entry name" value="Vaccinia Virus protein VP39"/>
    <property type="match status" value="1"/>
</dbReference>
<dbReference type="AlphaFoldDB" id="A0A1U7GZN2"/>
<dbReference type="SUPFAM" id="SSF53335">
    <property type="entry name" value="S-adenosyl-L-methionine-dependent methyltransferases"/>
    <property type="match status" value="1"/>
</dbReference>
<name>A0A1U7GZN2_9CYAN</name>
<keyword evidence="1 5" id="KW-0489">Methyltransferase</keyword>
<dbReference type="PROSITE" id="PS51585">
    <property type="entry name" value="SAM_MT_TPMT"/>
    <property type="match status" value="1"/>
</dbReference>
<evidence type="ECO:0000256" key="3">
    <source>
        <dbReference type="ARBA" id="ARBA00022691"/>
    </source>
</evidence>
<reference evidence="5 6" key="1">
    <citation type="submission" date="2016-11" db="EMBL/GenBank/DDBJ databases">
        <title>Draft Genome Sequences of Nine Cyanobacterial Strains from Diverse Habitats.</title>
        <authorList>
            <person name="Zhu T."/>
            <person name="Hou S."/>
            <person name="Lu X."/>
            <person name="Hess W.R."/>
        </authorList>
    </citation>
    <scope>NUCLEOTIDE SEQUENCE [LARGE SCALE GENOMIC DNA]</scope>
    <source>
        <strain evidence="5 6">NIES-592</strain>
    </source>
</reference>
<keyword evidence="6" id="KW-1185">Reference proteome</keyword>
<dbReference type="Proteomes" id="UP000186391">
    <property type="component" value="Unassembled WGS sequence"/>
</dbReference>
<evidence type="ECO:0000313" key="6">
    <source>
        <dbReference type="Proteomes" id="UP000186391"/>
    </source>
</evidence>
<dbReference type="InterPro" id="IPR008854">
    <property type="entry name" value="TPMT"/>
</dbReference>
<feature type="domain" description="Methyltransferase" evidence="4">
    <location>
        <begin position="47"/>
        <end position="140"/>
    </location>
</feature>
<dbReference type="RefSeq" id="WP_073555784.1">
    <property type="nucleotide sequence ID" value="NZ_MRCA01000005.1"/>
</dbReference>
<dbReference type="GO" id="GO:0005737">
    <property type="term" value="C:cytoplasm"/>
    <property type="evidence" value="ECO:0007669"/>
    <property type="project" value="TreeGrafter"/>
</dbReference>
<dbReference type="CDD" id="cd02440">
    <property type="entry name" value="AdoMet_MTases"/>
    <property type="match status" value="1"/>
</dbReference>
<dbReference type="PANTHER" id="PTHR12843:SF5">
    <property type="entry name" value="EEF1A LYSINE METHYLTRANSFERASE 2"/>
    <property type="match status" value="1"/>
</dbReference>
<protein>
    <submittedName>
        <fullName evidence="5">SAM-dependent methyltransferase</fullName>
    </submittedName>
</protein>
<proteinExistence type="predicted"/>
<comment type="caution">
    <text evidence="5">The sequence shown here is derived from an EMBL/GenBank/DDBJ whole genome shotgun (WGS) entry which is preliminary data.</text>
</comment>
<dbReference type="PANTHER" id="PTHR12843">
    <property type="entry name" value="PROTEIN-LYSINE N-METHYLTRANSFERASE METTL10"/>
    <property type="match status" value="1"/>
</dbReference>
<dbReference type="InterPro" id="IPR029063">
    <property type="entry name" value="SAM-dependent_MTases_sf"/>
</dbReference>
<keyword evidence="3" id="KW-0949">S-adenosyl-L-methionine</keyword>
<accession>A0A1U7GZN2</accession>
<dbReference type="Pfam" id="PF13649">
    <property type="entry name" value="Methyltransf_25"/>
    <property type="match status" value="1"/>
</dbReference>
<dbReference type="GO" id="GO:0032259">
    <property type="term" value="P:methylation"/>
    <property type="evidence" value="ECO:0007669"/>
    <property type="project" value="UniProtKB-KW"/>
</dbReference>
<dbReference type="OrthoDB" id="9778208at2"/>
<gene>
    <name evidence="5" type="ORF">NIES592_11340</name>
</gene>
<keyword evidence="2 5" id="KW-0808">Transferase</keyword>
<dbReference type="GO" id="GO:0016279">
    <property type="term" value="F:protein-lysine N-methyltransferase activity"/>
    <property type="evidence" value="ECO:0007669"/>
    <property type="project" value="TreeGrafter"/>
</dbReference>
<dbReference type="InterPro" id="IPR041698">
    <property type="entry name" value="Methyltransf_25"/>
</dbReference>
<evidence type="ECO:0000256" key="1">
    <source>
        <dbReference type="ARBA" id="ARBA00022603"/>
    </source>
</evidence>
<evidence type="ECO:0000259" key="4">
    <source>
        <dbReference type="Pfam" id="PF13649"/>
    </source>
</evidence>
<evidence type="ECO:0000256" key="2">
    <source>
        <dbReference type="ARBA" id="ARBA00022679"/>
    </source>
</evidence>
<evidence type="ECO:0000313" key="5">
    <source>
        <dbReference type="EMBL" id="OKH13924.1"/>
    </source>
</evidence>
<organism evidence="5 6">
    <name type="scientific">Fischerella major NIES-592</name>
    <dbReference type="NCBI Taxonomy" id="210994"/>
    <lineage>
        <taxon>Bacteria</taxon>
        <taxon>Bacillati</taxon>
        <taxon>Cyanobacteriota</taxon>
        <taxon>Cyanophyceae</taxon>
        <taxon>Nostocales</taxon>
        <taxon>Hapalosiphonaceae</taxon>
        <taxon>Fischerella</taxon>
    </lineage>
</organism>